<feature type="domain" description="Major facilitator superfamily (MFS) profile" evidence="8">
    <location>
        <begin position="21"/>
        <end position="621"/>
    </location>
</feature>
<feature type="transmembrane region" description="Helical" evidence="7">
    <location>
        <begin position="575"/>
        <end position="593"/>
    </location>
</feature>
<sequence length="629" mass="67300">MAMASTAGGSSRGMTREEKKVIFASSLGTVFEWYDFYLYGSLAVFIGSTFFSPAIPEATRNIFALLAFAAGFLVRPFGALVFGRLGDLVGRKYTFLVTMIIMGLSTFLVGILPGYASWGMAAPIILIVLRMLQGLALGGEYGGAATYVAEHAPDDRRGFYTSWIQTTATLGLFLSLIVILLVQASLSAESYAAWGWRIPFIVSFLLLGVSIWIRLSLSESPTFKRMKAEGKTSKAPLSEAFGQWKNAKIALLALLGLTAGQAVVWYNGQFYALFFLTNVLKVDAWSVNIMIAIALAVGSIFFVVFGWLSDKIGRKPIIMAGFVLAILTTFPLFKALTWAANPTLAAAQQNMRATVTAAPGDCRFQFNPVGTAKFTTSCDIATSFLTRNSVPYDVVATAAPGTAATVTIGDETVGSFDAIAAGADAKAKETAFQKGVNIALQDGGYPLRRAASVVADQKLDAFVAANPELNLDAAAVRNGDKKTIPVAQAITDKVITAEEAAGATEITAYSIPNSGAFTMYADPDKVNWPLTIGILFILVLYVTMVYGPIAAILVEMFPTRIRYTGMSLPYHIGNGWFGGLLPATVFALSAYKGDIYFGLWYPVAIAAMSLIVGLLFVKDTLGTNLSAND</sequence>
<feature type="transmembrane region" description="Helical" evidence="7">
    <location>
        <begin position="528"/>
        <end position="554"/>
    </location>
</feature>
<gene>
    <name evidence="9" type="ORF">HNR59_002190</name>
</gene>
<feature type="transmembrane region" description="Helical" evidence="7">
    <location>
        <begin position="118"/>
        <end position="138"/>
    </location>
</feature>
<keyword evidence="6 7" id="KW-0472">Membrane</keyword>
<accession>A0A7W9S2P2</accession>
<evidence type="ECO:0000256" key="2">
    <source>
        <dbReference type="ARBA" id="ARBA00022448"/>
    </source>
</evidence>
<keyword evidence="2" id="KW-0813">Transport</keyword>
<feature type="transmembrane region" description="Helical" evidence="7">
    <location>
        <begin position="36"/>
        <end position="56"/>
    </location>
</feature>
<dbReference type="Proteomes" id="UP000533306">
    <property type="component" value="Unassembled WGS sequence"/>
</dbReference>
<evidence type="ECO:0000256" key="7">
    <source>
        <dbReference type="SAM" id="Phobius"/>
    </source>
</evidence>
<dbReference type="PROSITE" id="PS50850">
    <property type="entry name" value="MFS"/>
    <property type="match status" value="1"/>
</dbReference>
<dbReference type="GO" id="GO:0022857">
    <property type="term" value="F:transmembrane transporter activity"/>
    <property type="evidence" value="ECO:0007669"/>
    <property type="project" value="InterPro"/>
</dbReference>
<feature type="transmembrane region" description="Helical" evidence="7">
    <location>
        <begin position="194"/>
        <end position="217"/>
    </location>
</feature>
<evidence type="ECO:0000256" key="5">
    <source>
        <dbReference type="ARBA" id="ARBA00022989"/>
    </source>
</evidence>
<evidence type="ECO:0000259" key="8">
    <source>
        <dbReference type="PROSITE" id="PS50850"/>
    </source>
</evidence>
<dbReference type="InterPro" id="IPR005828">
    <property type="entry name" value="MFS_sugar_transport-like"/>
</dbReference>
<feature type="transmembrane region" description="Helical" evidence="7">
    <location>
        <begin position="599"/>
        <end position="617"/>
    </location>
</feature>
<evidence type="ECO:0000313" key="9">
    <source>
        <dbReference type="EMBL" id="MBB6012845.1"/>
    </source>
</evidence>
<keyword evidence="10" id="KW-1185">Reference proteome</keyword>
<dbReference type="RefSeq" id="WP_183829831.1">
    <property type="nucleotide sequence ID" value="NZ_JACHEU010000001.1"/>
</dbReference>
<dbReference type="InterPro" id="IPR020846">
    <property type="entry name" value="MFS_dom"/>
</dbReference>
<dbReference type="EMBL" id="JACHEU010000001">
    <property type="protein sequence ID" value="MBB6012845.1"/>
    <property type="molecule type" value="Genomic_DNA"/>
</dbReference>
<evidence type="ECO:0000256" key="6">
    <source>
        <dbReference type="ARBA" id="ARBA00023136"/>
    </source>
</evidence>
<dbReference type="SUPFAM" id="SSF103473">
    <property type="entry name" value="MFS general substrate transporter"/>
    <property type="match status" value="2"/>
</dbReference>
<keyword evidence="3" id="KW-1003">Cell membrane</keyword>
<dbReference type="InterPro" id="IPR036259">
    <property type="entry name" value="MFS_trans_sf"/>
</dbReference>
<dbReference type="InterPro" id="IPR005829">
    <property type="entry name" value="Sugar_transporter_CS"/>
</dbReference>
<evidence type="ECO:0000256" key="1">
    <source>
        <dbReference type="ARBA" id="ARBA00004651"/>
    </source>
</evidence>
<dbReference type="GO" id="GO:0005886">
    <property type="term" value="C:plasma membrane"/>
    <property type="evidence" value="ECO:0007669"/>
    <property type="project" value="UniProtKB-SubCell"/>
</dbReference>
<keyword evidence="4 7" id="KW-0812">Transmembrane</keyword>
<feature type="transmembrane region" description="Helical" evidence="7">
    <location>
        <begin position="62"/>
        <end position="81"/>
    </location>
</feature>
<evidence type="ECO:0000256" key="4">
    <source>
        <dbReference type="ARBA" id="ARBA00022692"/>
    </source>
</evidence>
<feature type="transmembrane region" description="Helical" evidence="7">
    <location>
        <begin position="287"/>
        <end position="308"/>
    </location>
</feature>
<name>A0A7W9S2P2_9HYPH</name>
<protein>
    <submittedName>
        <fullName evidence="9">MFS family permease</fullName>
    </submittedName>
</protein>
<comment type="caution">
    <text evidence="9">The sequence shown here is derived from an EMBL/GenBank/DDBJ whole genome shotgun (WGS) entry which is preliminary data.</text>
</comment>
<proteinExistence type="predicted"/>
<feature type="transmembrane region" description="Helical" evidence="7">
    <location>
        <begin position="320"/>
        <end position="340"/>
    </location>
</feature>
<dbReference type="PANTHER" id="PTHR43045:SF7">
    <property type="entry name" value="MAJOR FACILITATOR SUPERFAMILY TRANSPORTER"/>
    <property type="match status" value="1"/>
</dbReference>
<dbReference type="Gene3D" id="1.20.1250.20">
    <property type="entry name" value="MFS general substrate transporter like domains"/>
    <property type="match status" value="2"/>
</dbReference>
<feature type="transmembrane region" description="Helical" evidence="7">
    <location>
        <begin position="93"/>
        <end position="112"/>
    </location>
</feature>
<keyword evidence="5 7" id="KW-1133">Transmembrane helix</keyword>
<dbReference type="FunFam" id="1.20.1250.20:FF:000001">
    <property type="entry name" value="Dicarboxylate MFS transporter"/>
    <property type="match status" value="1"/>
</dbReference>
<reference evidence="9 10" key="1">
    <citation type="submission" date="2020-08" db="EMBL/GenBank/DDBJ databases">
        <title>Genomic Encyclopedia of Type Strains, Phase IV (KMG-IV): sequencing the most valuable type-strain genomes for metagenomic binning, comparative biology and taxonomic classification.</title>
        <authorList>
            <person name="Goeker M."/>
        </authorList>
    </citation>
    <scope>NUCLEOTIDE SEQUENCE [LARGE SCALE GENOMIC DNA]</scope>
    <source>
        <strain evidence="9 10">DSM 11099</strain>
    </source>
</reference>
<evidence type="ECO:0000256" key="3">
    <source>
        <dbReference type="ARBA" id="ARBA00022475"/>
    </source>
</evidence>
<dbReference type="PANTHER" id="PTHR43045">
    <property type="entry name" value="SHIKIMATE TRANSPORTER"/>
    <property type="match status" value="1"/>
</dbReference>
<dbReference type="AlphaFoldDB" id="A0A7W9S2P2"/>
<feature type="transmembrane region" description="Helical" evidence="7">
    <location>
        <begin position="159"/>
        <end position="182"/>
    </location>
</feature>
<comment type="subcellular location">
    <subcellularLocation>
        <location evidence="1">Cell membrane</location>
        <topology evidence="1">Multi-pass membrane protein</topology>
    </subcellularLocation>
</comment>
<feature type="transmembrane region" description="Helical" evidence="7">
    <location>
        <begin position="249"/>
        <end position="267"/>
    </location>
</feature>
<dbReference type="Pfam" id="PF00083">
    <property type="entry name" value="Sugar_tr"/>
    <property type="match status" value="1"/>
</dbReference>
<evidence type="ECO:0000313" key="10">
    <source>
        <dbReference type="Proteomes" id="UP000533306"/>
    </source>
</evidence>
<dbReference type="PROSITE" id="PS00217">
    <property type="entry name" value="SUGAR_TRANSPORT_2"/>
    <property type="match status" value="1"/>
</dbReference>
<organism evidence="9 10">
    <name type="scientific">Aquamicrobium lusatiense</name>
    <dbReference type="NCBI Taxonomy" id="89772"/>
    <lineage>
        <taxon>Bacteria</taxon>
        <taxon>Pseudomonadati</taxon>
        <taxon>Pseudomonadota</taxon>
        <taxon>Alphaproteobacteria</taxon>
        <taxon>Hyphomicrobiales</taxon>
        <taxon>Phyllobacteriaceae</taxon>
        <taxon>Aquamicrobium</taxon>
    </lineage>
</organism>